<dbReference type="GO" id="GO:0042073">
    <property type="term" value="P:intraciliary transport"/>
    <property type="evidence" value="ECO:0007669"/>
    <property type="project" value="TreeGrafter"/>
</dbReference>
<feature type="coiled-coil region" evidence="5">
    <location>
        <begin position="167"/>
        <end position="283"/>
    </location>
</feature>
<dbReference type="Ensembl" id="ENSFHET00000032491.1">
    <property type="protein sequence ID" value="ENSFHEP00000013682.1"/>
    <property type="gene ID" value="ENSFHEG00000015197.1"/>
</dbReference>
<reference evidence="8" key="2">
    <citation type="submission" date="2025-09" db="UniProtKB">
        <authorList>
            <consortium name="Ensembl"/>
        </authorList>
    </citation>
    <scope>IDENTIFICATION</scope>
</reference>
<dbReference type="Pfam" id="PF15619">
    <property type="entry name" value="Lebercilin"/>
    <property type="match status" value="1"/>
</dbReference>
<evidence type="ECO:0000256" key="6">
    <source>
        <dbReference type="SAM" id="MobiDB-lite"/>
    </source>
</evidence>
<dbReference type="GeneTree" id="ENSGT00560000077266"/>
<feature type="domain" description="Lebercilin" evidence="7">
    <location>
        <begin position="98"/>
        <end position="283"/>
    </location>
</feature>
<keyword evidence="9" id="KW-1185">Reference proteome</keyword>
<feature type="compositionally biased region" description="Basic and acidic residues" evidence="6">
    <location>
        <begin position="32"/>
        <end position="42"/>
    </location>
</feature>
<evidence type="ECO:0000259" key="7">
    <source>
        <dbReference type="Pfam" id="PF15619"/>
    </source>
</evidence>
<feature type="region of interest" description="Disordered" evidence="6">
    <location>
        <begin position="330"/>
        <end position="408"/>
    </location>
</feature>
<feature type="compositionally biased region" description="Basic and acidic residues" evidence="6">
    <location>
        <begin position="330"/>
        <end position="355"/>
    </location>
</feature>
<comment type="similarity">
    <text evidence="1">Belongs to the LCA5 family.</text>
</comment>
<feature type="region of interest" description="Disordered" evidence="6">
    <location>
        <begin position="1"/>
        <end position="75"/>
    </location>
</feature>
<feature type="compositionally biased region" description="Low complexity" evidence="6">
    <location>
        <begin position="10"/>
        <end position="22"/>
    </location>
</feature>
<dbReference type="PANTHER" id="PTHR16650">
    <property type="entry name" value="C21ORF13-RELATED"/>
    <property type="match status" value="1"/>
</dbReference>
<evidence type="ECO:0000256" key="5">
    <source>
        <dbReference type="SAM" id="Coils"/>
    </source>
</evidence>
<feature type="compositionally biased region" description="Basic and acidic residues" evidence="6">
    <location>
        <begin position="63"/>
        <end position="75"/>
    </location>
</feature>
<dbReference type="AlphaFoldDB" id="A0A3Q2PMA2"/>
<dbReference type="Proteomes" id="UP000265000">
    <property type="component" value="Unplaced"/>
</dbReference>
<evidence type="ECO:0000313" key="8">
    <source>
        <dbReference type="Ensembl" id="ENSFHEP00000013682.1"/>
    </source>
</evidence>
<reference evidence="8" key="1">
    <citation type="submission" date="2025-08" db="UniProtKB">
        <authorList>
            <consortium name="Ensembl"/>
        </authorList>
    </citation>
    <scope>IDENTIFICATION</scope>
</reference>
<dbReference type="InterPro" id="IPR028933">
    <property type="entry name" value="Lebercilin_dom"/>
</dbReference>
<keyword evidence="2 5" id="KW-0175">Coiled coil</keyword>
<proteinExistence type="inferred from homology"/>
<dbReference type="STRING" id="8078.ENSFHEP00000013682"/>
<dbReference type="OrthoDB" id="2123794at2759"/>
<accession>A0A3Q2PMA2</accession>
<evidence type="ECO:0000313" key="9">
    <source>
        <dbReference type="Proteomes" id="UP000265000"/>
    </source>
</evidence>
<dbReference type="GO" id="GO:0005930">
    <property type="term" value="C:axoneme"/>
    <property type="evidence" value="ECO:0007669"/>
    <property type="project" value="TreeGrafter"/>
</dbReference>
<name>A0A3Q2PMA2_FUNHE</name>
<organism evidence="8 9">
    <name type="scientific">Fundulus heteroclitus</name>
    <name type="common">Killifish</name>
    <name type="synonym">Mummichog</name>
    <dbReference type="NCBI Taxonomy" id="8078"/>
    <lineage>
        <taxon>Eukaryota</taxon>
        <taxon>Metazoa</taxon>
        <taxon>Chordata</taxon>
        <taxon>Craniata</taxon>
        <taxon>Vertebrata</taxon>
        <taxon>Euteleostomi</taxon>
        <taxon>Actinopterygii</taxon>
        <taxon>Neopterygii</taxon>
        <taxon>Teleostei</taxon>
        <taxon>Neoteleostei</taxon>
        <taxon>Acanthomorphata</taxon>
        <taxon>Ovalentaria</taxon>
        <taxon>Atherinomorphae</taxon>
        <taxon>Cyprinodontiformes</taxon>
        <taxon>Fundulidae</taxon>
        <taxon>Fundulus</taxon>
    </lineage>
</organism>
<feature type="compositionally biased region" description="Acidic residues" evidence="6">
    <location>
        <begin position="358"/>
        <end position="368"/>
    </location>
</feature>
<protein>
    <recommendedName>
        <fullName evidence="3">Lebercilin-like protein</fullName>
    </recommendedName>
    <alternativeName>
        <fullName evidence="4">Leber congenital amaurosis 5-like protein</fullName>
    </alternativeName>
</protein>
<evidence type="ECO:0000256" key="1">
    <source>
        <dbReference type="ARBA" id="ARBA00010229"/>
    </source>
</evidence>
<evidence type="ECO:0000256" key="4">
    <source>
        <dbReference type="ARBA" id="ARBA00041402"/>
    </source>
</evidence>
<dbReference type="InterPro" id="IPR026188">
    <property type="entry name" value="Lebercilin-like"/>
</dbReference>
<evidence type="ECO:0000256" key="3">
    <source>
        <dbReference type="ARBA" id="ARBA00041189"/>
    </source>
</evidence>
<evidence type="ECO:0000256" key="2">
    <source>
        <dbReference type="ARBA" id="ARBA00023054"/>
    </source>
</evidence>
<dbReference type="GeneID" id="105915898"/>
<sequence>MDDGDHEAVSCSTSTSRWSSPRCDSDGPQYPSDREEAADRTPGDQPSAKLQGSKLSGCAKGDAGGKKGREVRKQKVKHEIPKLPAIRAPQGSKPTNQSANMTCVWFLKSQVWDLQQQLSEARTENKLLKKAQHRHTVAQQHLRDPEDTISQILAKHNNETRALQGLLRETRLCRDNLSRQLQAMERKLTVTKDSLQHLQQLSQDRSLLEREELTMRLARATTQLEDKDRRIQNLERTLELHRESFRRQIDSEQRKIREARNTSSSLQQHIHQLNRELQLKEKQVQKHNIYYHRIVKGPSKKGTETKLVQTDELVHTPQGLLEGNVLARRESLDQESSHPERGSSLTEDPKRKLSEDNSLQDDQPEDESLSGSGFFDENTNEKSYLEESPEESPEQSRGHQADTEASEA</sequence>
<dbReference type="PANTHER" id="PTHR16650:SF9">
    <property type="entry name" value="LEBERCILIN-LIKE PROTEIN"/>
    <property type="match status" value="1"/>
</dbReference>